<name>A0AB72UEM2_9PROT</name>
<dbReference type="Gene3D" id="3.40.50.300">
    <property type="entry name" value="P-loop containing nucleotide triphosphate hydrolases"/>
    <property type="match status" value="1"/>
</dbReference>
<dbReference type="Proteomes" id="UP000007127">
    <property type="component" value="Chromosome"/>
</dbReference>
<organism evidence="2 3">
    <name type="scientific">Thalassospira xiamenensis M-5 = DSM 17429</name>
    <dbReference type="NCBI Taxonomy" id="1123366"/>
    <lineage>
        <taxon>Bacteria</taxon>
        <taxon>Pseudomonadati</taxon>
        <taxon>Pseudomonadota</taxon>
        <taxon>Alphaproteobacteria</taxon>
        <taxon>Rhodospirillales</taxon>
        <taxon>Thalassospiraceae</taxon>
        <taxon>Thalassospira</taxon>
    </lineage>
</organism>
<reference evidence="2 3" key="1">
    <citation type="journal article" date="2012" name="J. Bacteriol.">
        <title>Genome sequence of Thalassospira xiamenensis type strain M-5.</title>
        <authorList>
            <person name="Lai Q."/>
            <person name="Shao Z."/>
        </authorList>
    </citation>
    <scope>NUCLEOTIDE SEQUENCE [LARGE SCALE GENOMIC DNA]</scope>
    <source>
        <strain evidence="2 3">M-5</strain>
    </source>
</reference>
<evidence type="ECO:0000313" key="3">
    <source>
        <dbReference type="Proteomes" id="UP000007127"/>
    </source>
</evidence>
<proteinExistence type="predicted"/>
<accession>A0AB72UEM2</accession>
<sequence length="220" mass="24952">MPCLSGVLPQRPKQSFLRHQLAAKRFHIVRLVQGIRMQSPYPSNLVVITGGPGAGKTTLINYLHERGYEISREVARAVIEEQQERGGNALPWGDNEAYAGLMTRGSIRAWQHGMGQDPQTVFFDRGLPDTLAHRELSGLPDDPGLKRAIETYRYRKTVFILPPWSEIYKTDSARTQSFADAVRTYVVLYRTYLQCGYEPIEIRKGPVEQRAAQILARLKL</sequence>
<dbReference type="SUPFAM" id="SSF52540">
    <property type="entry name" value="P-loop containing nucleoside triphosphate hydrolases"/>
    <property type="match status" value="1"/>
</dbReference>
<dbReference type="EMBL" id="CP004388">
    <property type="protein sequence ID" value="AJD52622.1"/>
    <property type="molecule type" value="Genomic_DNA"/>
</dbReference>
<gene>
    <name evidence="2" type="ORF">TH3_12530</name>
</gene>
<evidence type="ECO:0000313" key="2">
    <source>
        <dbReference type="EMBL" id="AJD52622.1"/>
    </source>
</evidence>
<dbReference type="InterPro" id="IPR027417">
    <property type="entry name" value="P-loop_NTPase"/>
</dbReference>
<dbReference type="AlphaFoldDB" id="A0AB72UEM2"/>
<dbReference type="InterPro" id="IPR038727">
    <property type="entry name" value="NadR/Ttd14_AAA_dom"/>
</dbReference>
<dbReference type="Pfam" id="PF13521">
    <property type="entry name" value="AAA_28"/>
    <property type="match status" value="1"/>
</dbReference>
<feature type="domain" description="NadR/Ttd14 AAA" evidence="1">
    <location>
        <begin position="46"/>
        <end position="210"/>
    </location>
</feature>
<dbReference type="KEGG" id="txi:TH3_12530"/>
<protein>
    <submittedName>
        <fullName evidence="2">ATPase</fullName>
    </submittedName>
</protein>
<evidence type="ECO:0000259" key="1">
    <source>
        <dbReference type="Pfam" id="PF13521"/>
    </source>
</evidence>